<organism evidence="1 2">
    <name type="scientific">Amycolatopsis iheyensis</name>
    <dbReference type="NCBI Taxonomy" id="2945988"/>
    <lineage>
        <taxon>Bacteria</taxon>
        <taxon>Bacillati</taxon>
        <taxon>Actinomycetota</taxon>
        <taxon>Actinomycetes</taxon>
        <taxon>Pseudonocardiales</taxon>
        <taxon>Pseudonocardiaceae</taxon>
        <taxon>Amycolatopsis</taxon>
    </lineage>
</organism>
<dbReference type="SUPFAM" id="SSF55874">
    <property type="entry name" value="ATPase domain of HSP90 chaperone/DNA topoisomerase II/histidine kinase"/>
    <property type="match status" value="1"/>
</dbReference>
<dbReference type="AlphaFoldDB" id="A0A9X2NAS6"/>
<dbReference type="GO" id="GO:0005524">
    <property type="term" value="F:ATP binding"/>
    <property type="evidence" value="ECO:0007669"/>
    <property type="project" value="UniProtKB-KW"/>
</dbReference>
<accession>A0A9X2NAS6</accession>
<dbReference type="Gene3D" id="3.30.565.10">
    <property type="entry name" value="Histidine kinase-like ATPase, C-terminal domain"/>
    <property type="match status" value="1"/>
</dbReference>
<comment type="caution">
    <text evidence="1">The sequence shown here is derived from an EMBL/GenBank/DDBJ whole genome shotgun (WGS) entry which is preliminary data.</text>
</comment>
<proteinExistence type="predicted"/>
<evidence type="ECO:0000313" key="2">
    <source>
        <dbReference type="Proteomes" id="UP001144096"/>
    </source>
</evidence>
<dbReference type="Proteomes" id="UP001144096">
    <property type="component" value="Unassembled WGS sequence"/>
</dbReference>
<keyword evidence="1" id="KW-0547">Nucleotide-binding</keyword>
<reference evidence="1" key="1">
    <citation type="submission" date="2022-06" db="EMBL/GenBank/DDBJ databases">
        <title>Amycolatopsis iheyaensis sp. nov., a new species of the genus Amycolatopsis isolated from soil in Iheya island, Japan.</title>
        <authorList>
            <person name="Ngamcharungchit C."/>
            <person name="Kanto H."/>
            <person name="Take A."/>
            <person name="Intra B."/>
            <person name="Matsumoto A."/>
            <person name="Panbangred W."/>
            <person name="Inahashi Y."/>
        </authorList>
    </citation>
    <scope>NUCLEOTIDE SEQUENCE</scope>
    <source>
        <strain evidence="1">OK19-0408</strain>
    </source>
</reference>
<dbReference type="RefSeq" id="WP_257920429.1">
    <property type="nucleotide sequence ID" value="NZ_JAMXQV010000006.1"/>
</dbReference>
<dbReference type="InterPro" id="IPR036890">
    <property type="entry name" value="HATPase_C_sf"/>
</dbReference>
<name>A0A9X2NAS6_9PSEU</name>
<keyword evidence="1" id="KW-0067">ATP-binding</keyword>
<dbReference type="EMBL" id="JAMXQV010000006">
    <property type="protein sequence ID" value="MCR6483798.1"/>
    <property type="molecule type" value="Genomic_DNA"/>
</dbReference>
<sequence length="256" mass="27726">MSTAAGRVHLDPSHRATATTALVTGVLDLDSYPELRDGLLKIAAEAPDGLIADIDGLTIRDPALVTLFSLVAMRIGDWPGIPFTVVTGRPEHRTIFSERTVDRFVPVHADHETAEHRLLRPTRRRAAQLLARSANSSALARDFVRRICGEWGAAVLTDDALLVVTELVENAIRHTASAPRVRLELRRHILSIAVGDDDPHPAVLRERLGALEPGLGLRMVAQVAKVWGSTPSWSGGKVVWAVLTRRAAPGRGRDGG</sequence>
<dbReference type="InterPro" id="IPR036513">
    <property type="entry name" value="STAS_dom_sf"/>
</dbReference>
<dbReference type="Gene3D" id="3.30.750.24">
    <property type="entry name" value="STAS domain"/>
    <property type="match status" value="1"/>
</dbReference>
<dbReference type="InterPro" id="IPR050267">
    <property type="entry name" value="Anti-sigma-factor_SerPK"/>
</dbReference>
<protein>
    <submittedName>
        <fullName evidence="1">ATP-binding protein</fullName>
    </submittedName>
</protein>
<evidence type="ECO:0000313" key="1">
    <source>
        <dbReference type="EMBL" id="MCR6483798.1"/>
    </source>
</evidence>
<dbReference type="PANTHER" id="PTHR35526:SF3">
    <property type="entry name" value="ANTI-SIGMA-F FACTOR RSBW"/>
    <property type="match status" value="1"/>
</dbReference>
<gene>
    <name evidence="1" type="ORF">M8542_13320</name>
</gene>
<dbReference type="PANTHER" id="PTHR35526">
    <property type="entry name" value="ANTI-SIGMA-F FACTOR RSBW-RELATED"/>
    <property type="match status" value="1"/>
</dbReference>
<keyword evidence="2" id="KW-1185">Reference proteome</keyword>
<dbReference type="SUPFAM" id="SSF52091">
    <property type="entry name" value="SpoIIaa-like"/>
    <property type="match status" value="1"/>
</dbReference>
<dbReference type="CDD" id="cd16936">
    <property type="entry name" value="HATPase_RsbW-like"/>
    <property type="match status" value="1"/>
</dbReference>